<accession>A0A7L2V6N0</accession>
<dbReference type="PANTHER" id="PTHR11412">
    <property type="entry name" value="MACROGLOBULIN / COMPLEMENT"/>
    <property type="match status" value="1"/>
</dbReference>
<dbReference type="InterPro" id="IPR013783">
    <property type="entry name" value="Ig-like_fold"/>
</dbReference>
<gene>
    <name evidence="3" type="primary">A2m_1</name>
    <name evidence="3" type="ORF">BRALEP_R07846</name>
</gene>
<evidence type="ECO:0000313" key="3">
    <source>
        <dbReference type="EMBL" id="NXS53892.1"/>
    </source>
</evidence>
<protein>
    <submittedName>
        <fullName evidence="3">A2MG protein</fullName>
    </submittedName>
</protein>
<dbReference type="FunFam" id="2.60.40.10:FF:000312">
    <property type="entry name" value="Alpha-2-macroglobulin like 1"/>
    <property type="match status" value="1"/>
</dbReference>
<dbReference type="EMBL" id="VYZX01006951">
    <property type="protein sequence ID" value="NXS53892.1"/>
    <property type="molecule type" value="Genomic_DNA"/>
</dbReference>
<dbReference type="InterPro" id="IPR001599">
    <property type="entry name" value="Macroglobln_a2"/>
</dbReference>
<feature type="non-terminal residue" evidence="3">
    <location>
        <position position="1"/>
    </location>
</feature>
<dbReference type="InterPro" id="IPR050473">
    <property type="entry name" value="A2M/Complement_sys"/>
</dbReference>
<proteinExistence type="predicted"/>
<dbReference type="SMART" id="SM01360">
    <property type="entry name" value="A2M"/>
    <property type="match status" value="1"/>
</dbReference>
<dbReference type="GO" id="GO:0004866">
    <property type="term" value="F:endopeptidase inhibitor activity"/>
    <property type="evidence" value="ECO:0007669"/>
    <property type="project" value="InterPro"/>
</dbReference>
<dbReference type="Gene3D" id="2.60.40.10">
    <property type="entry name" value="Immunoglobulins"/>
    <property type="match status" value="1"/>
</dbReference>
<organism evidence="3 4">
    <name type="scientific">Brachypteracias leptosomus</name>
    <name type="common">short-legged ground-roller</name>
    <dbReference type="NCBI Taxonomy" id="135165"/>
    <lineage>
        <taxon>Eukaryota</taxon>
        <taxon>Metazoa</taxon>
        <taxon>Chordata</taxon>
        <taxon>Craniata</taxon>
        <taxon>Vertebrata</taxon>
        <taxon>Euteleostomi</taxon>
        <taxon>Archelosauria</taxon>
        <taxon>Archosauria</taxon>
        <taxon>Dinosauria</taxon>
        <taxon>Saurischia</taxon>
        <taxon>Theropoda</taxon>
        <taxon>Coelurosauria</taxon>
        <taxon>Aves</taxon>
        <taxon>Neognathae</taxon>
        <taxon>Neoaves</taxon>
        <taxon>Telluraves</taxon>
        <taxon>Coraciimorphae</taxon>
        <taxon>Coraciiformes</taxon>
        <taxon>Brachypteraciidae</taxon>
        <taxon>Brachypteracias</taxon>
    </lineage>
</organism>
<feature type="domain" description="Alpha-2-macroglobulin" evidence="2">
    <location>
        <begin position="223"/>
        <end position="313"/>
    </location>
</feature>
<feature type="non-terminal residue" evidence="3">
    <location>
        <position position="409"/>
    </location>
</feature>
<sequence>GVFSLQLPIQADIAPVAQVLVYTTALSGEVIADTTKFNIEKCFSNKVDLSFSPSEGLPSSDARLLFRAFPNSLCAVRAVDKSVLLMKPEADLSPSFVYSLLPVKELHNYHHGPDMLLEEPPENCIPLKKVVLNGITYSPVVEMNEEDTYSILKEMGLKIFTNTKVRKPWYCSTKNHMIAEAHLASTAAISGAPMYAMRTSMLYDELSTPELLTETVRKYFPETWIWSLVPISSEGNADLDVTIPDTITDWKANAFCTSEDTGFGLSPTVSLRAFQPFFVELTMPYSVVRGESFMLKAIIFNYLTACIRISVTLAQSTHFVATLVEKEKESHCLCENGRKTVAWLVTPRSLGQVEFSVSTEALQNQQPCGNTIVETPEKGRKDTVIRQLLVEPEGVEKETAQNSVLCVKG</sequence>
<evidence type="ECO:0000259" key="1">
    <source>
        <dbReference type="SMART" id="SM01359"/>
    </source>
</evidence>
<dbReference type="PANTHER" id="PTHR11412:SF165">
    <property type="entry name" value="ALPHA-2-MACROGLOBULIN"/>
    <property type="match status" value="1"/>
</dbReference>
<dbReference type="Pfam" id="PF07703">
    <property type="entry name" value="A2M_BRD"/>
    <property type="match status" value="1"/>
</dbReference>
<name>A0A7L2V6N0_9AVES</name>
<dbReference type="Pfam" id="PF00207">
    <property type="entry name" value="A2M"/>
    <property type="match status" value="1"/>
</dbReference>
<dbReference type="AlphaFoldDB" id="A0A7L2V6N0"/>
<evidence type="ECO:0000259" key="2">
    <source>
        <dbReference type="SMART" id="SM01360"/>
    </source>
</evidence>
<keyword evidence="4" id="KW-1185">Reference proteome</keyword>
<dbReference type="OrthoDB" id="9998011at2759"/>
<comment type="caution">
    <text evidence="3">The sequence shown here is derived from an EMBL/GenBank/DDBJ whole genome shotgun (WGS) entry which is preliminary data.</text>
</comment>
<dbReference type="SMART" id="SM01359">
    <property type="entry name" value="A2M_N_2"/>
    <property type="match status" value="1"/>
</dbReference>
<dbReference type="Gene3D" id="2.60.40.1930">
    <property type="match status" value="1"/>
</dbReference>
<dbReference type="Proteomes" id="UP000520535">
    <property type="component" value="Unassembled WGS sequence"/>
</dbReference>
<dbReference type="Gene3D" id="2.20.130.20">
    <property type="match status" value="1"/>
</dbReference>
<reference evidence="3 4" key="1">
    <citation type="submission" date="2019-09" db="EMBL/GenBank/DDBJ databases">
        <title>Bird 10,000 Genomes (B10K) Project - Family phase.</title>
        <authorList>
            <person name="Zhang G."/>
        </authorList>
    </citation>
    <scope>NUCLEOTIDE SEQUENCE [LARGE SCALE GENOMIC DNA]</scope>
    <source>
        <strain evidence="3">B10K-DU-012-52</strain>
    </source>
</reference>
<feature type="domain" description="Alpha-2-macroglobulin bait region" evidence="1">
    <location>
        <begin position="1"/>
        <end position="86"/>
    </location>
</feature>
<dbReference type="InterPro" id="IPR011625">
    <property type="entry name" value="A2M_N_BRD"/>
</dbReference>
<evidence type="ECO:0000313" key="4">
    <source>
        <dbReference type="Proteomes" id="UP000520535"/>
    </source>
</evidence>
<dbReference type="InterPro" id="IPR014756">
    <property type="entry name" value="Ig_E-set"/>
</dbReference>
<dbReference type="SUPFAM" id="SSF81296">
    <property type="entry name" value="E set domains"/>
    <property type="match status" value="1"/>
</dbReference>